<evidence type="ECO:0000313" key="3">
    <source>
        <dbReference type="Proteomes" id="UP000603865"/>
    </source>
</evidence>
<dbReference type="Proteomes" id="UP000603865">
    <property type="component" value="Unassembled WGS sequence"/>
</dbReference>
<name>A0A918CD07_9DEIO</name>
<evidence type="ECO:0008006" key="4">
    <source>
        <dbReference type="Google" id="ProtNLM"/>
    </source>
</evidence>
<accession>A0A918CD07</accession>
<feature type="region of interest" description="Disordered" evidence="1">
    <location>
        <begin position="291"/>
        <end position="342"/>
    </location>
</feature>
<evidence type="ECO:0000256" key="1">
    <source>
        <dbReference type="SAM" id="MobiDB-lite"/>
    </source>
</evidence>
<dbReference type="AlphaFoldDB" id="A0A918CD07"/>
<protein>
    <recommendedName>
        <fullName evidence="4">DnaA N-terminal domain-containing protein</fullName>
    </recommendedName>
</protein>
<reference evidence="2" key="2">
    <citation type="submission" date="2020-09" db="EMBL/GenBank/DDBJ databases">
        <authorList>
            <person name="Sun Q."/>
            <person name="Ohkuma M."/>
        </authorList>
    </citation>
    <scope>NUCLEOTIDE SEQUENCE</scope>
    <source>
        <strain evidence="2">JCM 31311</strain>
    </source>
</reference>
<comment type="caution">
    <text evidence="2">The sequence shown here is derived from an EMBL/GenBank/DDBJ whole genome shotgun (WGS) entry which is preliminary data.</text>
</comment>
<evidence type="ECO:0000313" key="2">
    <source>
        <dbReference type="EMBL" id="GGR16536.1"/>
    </source>
</evidence>
<keyword evidence="3" id="KW-1185">Reference proteome</keyword>
<organism evidence="2 3">
    <name type="scientific">Deinococcus ruber</name>
    <dbReference type="NCBI Taxonomy" id="1848197"/>
    <lineage>
        <taxon>Bacteria</taxon>
        <taxon>Thermotogati</taxon>
        <taxon>Deinococcota</taxon>
        <taxon>Deinococci</taxon>
        <taxon>Deinococcales</taxon>
        <taxon>Deinococcaceae</taxon>
        <taxon>Deinococcus</taxon>
    </lineage>
</organism>
<dbReference type="EMBL" id="BMQL01000019">
    <property type="protein sequence ID" value="GGR16536.1"/>
    <property type="molecule type" value="Genomic_DNA"/>
</dbReference>
<dbReference type="RefSeq" id="WP_189091472.1">
    <property type="nucleotide sequence ID" value="NZ_BMQL01000019.1"/>
</dbReference>
<proteinExistence type="predicted"/>
<reference evidence="2" key="1">
    <citation type="journal article" date="2014" name="Int. J. Syst. Evol. Microbiol.">
        <title>Complete genome sequence of Corynebacterium casei LMG S-19264T (=DSM 44701T), isolated from a smear-ripened cheese.</title>
        <authorList>
            <consortium name="US DOE Joint Genome Institute (JGI-PGF)"/>
            <person name="Walter F."/>
            <person name="Albersmeier A."/>
            <person name="Kalinowski J."/>
            <person name="Ruckert C."/>
        </authorList>
    </citation>
    <scope>NUCLEOTIDE SEQUENCE</scope>
    <source>
        <strain evidence="2">JCM 31311</strain>
    </source>
</reference>
<gene>
    <name evidence="2" type="ORF">GCM10008957_31480</name>
</gene>
<feature type="region of interest" description="Disordered" evidence="1">
    <location>
        <begin position="170"/>
        <end position="202"/>
    </location>
</feature>
<sequence length="546" mass="59293">MNRKPPVRKLATLATLVEKPATPAVLAIGQLNISGNVTPHVWYLRTEFRTDAGRPNRNMITAVADILYWYRPQEVRDEEQGGIFVGYARKFQRDMLQYDYERRGEVFGMSKREMQEACTAAAKRGLIRIEYRTEKYRGTLLHNIVYIEPVVEAIAATLTGPNAEPVAKAKGATRGRHAKAISENDGVDDQTPPEDQKGGNLPNFEQLLSKYRATSQNFGELKIWGDLVTSQNFETLTSQNFGTPLSKFWDTYHETYLDISFSREFIHSSTNNSVSKGEVSSNAAGAATENVFDVQPHPRPESIPTTSPESAPDGAGAFAPPQTVVRPVSSQEPAQGEVETKPDTALEKVPGAAGRPRWAILGLEAVPSDELLNRPDRDVSPTLKALTKHTHKKPAELLEYLKSTATQTGAIDRMLLLKLLPPELDSVVAAAKEDAARGFPGGFDRAASFGVDRLIGAQITQAIIEGTAGSQKSAGGYAPPTANGAATTVQNPGAGAAWVVGQQVEYGGQRCEVVAVGSTKIAIDEIESGVGHTVFAKDFRKLRRVN</sequence>